<keyword evidence="5" id="KW-0804">Transcription</keyword>
<keyword evidence="3" id="KW-0805">Transcription regulation</keyword>
<keyword evidence="4" id="KW-0238">DNA-binding</keyword>
<dbReference type="InterPro" id="IPR001005">
    <property type="entry name" value="SANT/Myb"/>
</dbReference>
<gene>
    <name evidence="10" type="primary">LOC107789469</name>
</gene>
<evidence type="ECO:0000256" key="5">
    <source>
        <dbReference type="ARBA" id="ARBA00023163"/>
    </source>
</evidence>
<dbReference type="GO" id="GO:0005634">
    <property type="term" value="C:nucleus"/>
    <property type="evidence" value="ECO:0000318"/>
    <property type="project" value="GO_Central"/>
</dbReference>
<feature type="domain" description="Myb-like" evidence="7">
    <location>
        <begin position="51"/>
        <end position="101"/>
    </location>
</feature>
<dbReference type="PANTHER" id="PTHR45614:SF150">
    <property type="entry name" value="MYB-LIKE DNA-BINDING DOMAIN CONTAINING PROTEIN, EXPRESSED"/>
    <property type="match status" value="1"/>
</dbReference>
<feature type="domain" description="HTH myb-type" evidence="8">
    <location>
        <begin position="1"/>
        <end position="54"/>
    </location>
</feature>
<evidence type="ECO:0000256" key="3">
    <source>
        <dbReference type="ARBA" id="ARBA00023015"/>
    </source>
</evidence>
<dbReference type="Gene3D" id="1.10.10.60">
    <property type="entry name" value="Homeodomain-like"/>
    <property type="match status" value="2"/>
</dbReference>
<evidence type="ECO:0000259" key="7">
    <source>
        <dbReference type="PROSITE" id="PS50090"/>
    </source>
</evidence>
<dbReference type="PROSITE" id="PS50090">
    <property type="entry name" value="MYB_LIKE"/>
    <property type="match status" value="2"/>
</dbReference>
<dbReference type="InterPro" id="IPR017930">
    <property type="entry name" value="Myb_dom"/>
</dbReference>
<organism evidence="9 10">
    <name type="scientific">Nicotiana tabacum</name>
    <name type="common">Common tobacco</name>
    <dbReference type="NCBI Taxonomy" id="4097"/>
    <lineage>
        <taxon>Eukaryota</taxon>
        <taxon>Viridiplantae</taxon>
        <taxon>Streptophyta</taxon>
        <taxon>Embryophyta</taxon>
        <taxon>Tracheophyta</taxon>
        <taxon>Spermatophyta</taxon>
        <taxon>Magnoliopsida</taxon>
        <taxon>eudicotyledons</taxon>
        <taxon>Gunneridae</taxon>
        <taxon>Pentapetalae</taxon>
        <taxon>asterids</taxon>
        <taxon>lamiids</taxon>
        <taxon>Solanales</taxon>
        <taxon>Solanaceae</taxon>
        <taxon>Nicotianoideae</taxon>
        <taxon>Nicotianeae</taxon>
        <taxon>Nicotiana</taxon>
    </lineage>
</organism>
<dbReference type="SMR" id="A0A1S3ZR42"/>
<dbReference type="SUPFAM" id="SSF46689">
    <property type="entry name" value="Homeodomain-like"/>
    <property type="match status" value="1"/>
</dbReference>
<protein>
    <submittedName>
        <fullName evidence="10">Transcription factor MYB54-like</fullName>
    </submittedName>
    <submittedName>
        <fullName evidence="10">Transcriptional activator Myb-like</fullName>
    </submittedName>
</protein>
<feature type="domain" description="Myb-like" evidence="7">
    <location>
        <begin position="1"/>
        <end position="50"/>
    </location>
</feature>
<dbReference type="FunFam" id="1.10.10.60:FF:000356">
    <property type="entry name" value="MYB transcription factor"/>
    <property type="match status" value="1"/>
</dbReference>
<accession>A0A1S3ZR42</accession>
<dbReference type="AlphaFoldDB" id="A0A1S3ZR42"/>
<dbReference type="RefSeq" id="XP_016466774.1">
    <property type="nucleotide sequence ID" value="XM_016611288.1"/>
</dbReference>
<evidence type="ECO:0000256" key="6">
    <source>
        <dbReference type="ARBA" id="ARBA00023242"/>
    </source>
</evidence>
<dbReference type="PANTHER" id="PTHR45614">
    <property type="entry name" value="MYB PROTEIN-RELATED"/>
    <property type="match status" value="1"/>
</dbReference>
<evidence type="ECO:0000313" key="10">
    <source>
        <dbReference type="RefSeq" id="XP_016466774.1"/>
    </source>
</evidence>
<reference evidence="10" key="2">
    <citation type="submission" date="2025-08" db="UniProtKB">
        <authorList>
            <consortium name="RefSeq"/>
        </authorList>
    </citation>
    <scope>IDENTIFICATION</scope>
    <source>
        <tissue evidence="10">Leaf</tissue>
    </source>
</reference>
<dbReference type="GeneID" id="107789469"/>
<name>A0A1S3ZR42_TOBAC</name>
<dbReference type="GO" id="GO:0006355">
    <property type="term" value="P:regulation of DNA-templated transcription"/>
    <property type="evidence" value="ECO:0000318"/>
    <property type="project" value="GO_Central"/>
</dbReference>
<dbReference type="STRING" id="4097.A0A1S3ZR42"/>
<proteinExistence type="predicted"/>
<dbReference type="GO" id="GO:0010597">
    <property type="term" value="P:green leaf volatile biosynthetic process"/>
    <property type="evidence" value="ECO:0007669"/>
    <property type="project" value="UniProtKB-ARBA"/>
</dbReference>
<dbReference type="PROSITE" id="PS51294">
    <property type="entry name" value="HTH_MYB"/>
    <property type="match status" value="2"/>
</dbReference>
<dbReference type="OMA" id="EYQDESC"/>
<evidence type="ECO:0000256" key="2">
    <source>
        <dbReference type="ARBA" id="ARBA00022737"/>
    </source>
</evidence>
<sequence length="251" mass="29211">MCSRGHWRPHEDEKLRELVAKYGPHNWNAIAENLQGRSGKSCRLRWYNQLDPRINRSPFTEEEEERLLASHRIHGNRWAIIARLFPGRTDNAVKNHWHVIMSRRCRERSKIYSMRNIAAAPKSTSQQDILTTSPSHDIMRKTSSNNSIDHQQLLGRFNYYPFITNNNSLYPKELHFNHLPAHHLKMDEGKNEAMQCYDFLRVNTGSNKSEVVEDNITRRGDEEVEQEAGDNSLQSKAPVRFIDFLSVGDSS</sequence>
<keyword evidence="9" id="KW-1185">Reference proteome</keyword>
<dbReference type="InterPro" id="IPR009057">
    <property type="entry name" value="Homeodomain-like_sf"/>
</dbReference>
<dbReference type="Pfam" id="PF13921">
    <property type="entry name" value="Myb_DNA-bind_6"/>
    <property type="match status" value="1"/>
</dbReference>
<feature type="domain" description="HTH myb-type" evidence="8">
    <location>
        <begin position="55"/>
        <end position="105"/>
    </location>
</feature>
<evidence type="ECO:0000256" key="1">
    <source>
        <dbReference type="ARBA" id="ARBA00004123"/>
    </source>
</evidence>
<evidence type="ECO:0000256" key="4">
    <source>
        <dbReference type="ARBA" id="ARBA00023125"/>
    </source>
</evidence>
<keyword evidence="2" id="KW-0677">Repeat</keyword>
<evidence type="ECO:0000313" key="9">
    <source>
        <dbReference type="Proteomes" id="UP000790787"/>
    </source>
</evidence>
<dbReference type="FunFam" id="1.10.10.60:FF:000060">
    <property type="entry name" value="MYB transcription factor"/>
    <property type="match status" value="1"/>
</dbReference>
<dbReference type="KEGG" id="nta:107789469"/>
<dbReference type="GO" id="GO:0000978">
    <property type="term" value="F:RNA polymerase II cis-regulatory region sequence-specific DNA binding"/>
    <property type="evidence" value="ECO:0000318"/>
    <property type="project" value="GO_Central"/>
</dbReference>
<reference evidence="9" key="1">
    <citation type="journal article" date="2014" name="Nat. Commun.">
        <title>The tobacco genome sequence and its comparison with those of tomato and potato.</title>
        <authorList>
            <person name="Sierro N."/>
            <person name="Battey J.N."/>
            <person name="Ouadi S."/>
            <person name="Bakaher N."/>
            <person name="Bovet L."/>
            <person name="Willig A."/>
            <person name="Goepfert S."/>
            <person name="Peitsch M.C."/>
            <person name="Ivanov N.V."/>
        </authorList>
    </citation>
    <scope>NUCLEOTIDE SEQUENCE [LARGE SCALE GENOMIC DNA]</scope>
</reference>
<dbReference type="CDD" id="cd00167">
    <property type="entry name" value="SANT"/>
    <property type="match status" value="2"/>
</dbReference>
<keyword evidence="6" id="KW-0539">Nucleus</keyword>
<dbReference type="InterPro" id="IPR050560">
    <property type="entry name" value="MYB_TF"/>
</dbReference>
<dbReference type="PaxDb" id="4097-A0A1S3ZR42"/>
<evidence type="ECO:0000259" key="8">
    <source>
        <dbReference type="PROSITE" id="PS51294"/>
    </source>
</evidence>
<dbReference type="SMART" id="SM00717">
    <property type="entry name" value="SANT"/>
    <property type="match status" value="2"/>
</dbReference>
<dbReference type="OrthoDB" id="2143914at2759"/>
<dbReference type="RefSeq" id="XP_016466774.1">
    <property type="nucleotide sequence ID" value="XM_016611288.2"/>
</dbReference>
<comment type="subcellular location">
    <subcellularLocation>
        <location evidence="1">Nucleus</location>
    </subcellularLocation>
</comment>
<dbReference type="GO" id="GO:0000981">
    <property type="term" value="F:DNA-binding transcription factor activity, RNA polymerase II-specific"/>
    <property type="evidence" value="ECO:0000318"/>
    <property type="project" value="GO_Central"/>
</dbReference>
<dbReference type="Proteomes" id="UP000790787">
    <property type="component" value="Chromosome 4"/>
</dbReference>